<dbReference type="InterPro" id="IPR011008">
    <property type="entry name" value="Dimeric_a/b-barrel"/>
</dbReference>
<dbReference type="InterPro" id="IPR010753">
    <property type="entry name" value="DUF1330"/>
</dbReference>
<dbReference type="PANTHER" id="PTHR41521">
    <property type="match status" value="1"/>
</dbReference>
<dbReference type="EMBL" id="BIFR01000002">
    <property type="protein sequence ID" value="GCE15928.1"/>
    <property type="molecule type" value="Genomic_DNA"/>
</dbReference>
<dbReference type="SUPFAM" id="SSF54909">
    <property type="entry name" value="Dimeric alpha+beta barrel"/>
    <property type="match status" value="1"/>
</dbReference>
<evidence type="ECO:0000259" key="1">
    <source>
        <dbReference type="Pfam" id="PF07045"/>
    </source>
</evidence>
<dbReference type="OrthoDB" id="516779at2"/>
<protein>
    <recommendedName>
        <fullName evidence="1">DUF1330 domain-containing protein</fullName>
    </recommendedName>
</protein>
<name>A0A402AA05_9CHLR</name>
<evidence type="ECO:0000313" key="2">
    <source>
        <dbReference type="EMBL" id="GCE15928.1"/>
    </source>
</evidence>
<proteinExistence type="predicted"/>
<dbReference type="Gene3D" id="3.30.70.100">
    <property type="match status" value="1"/>
</dbReference>
<dbReference type="PANTHER" id="PTHR41521:SF4">
    <property type="entry name" value="BLR0684 PROTEIN"/>
    <property type="match status" value="1"/>
</dbReference>
<organism evidence="2 3">
    <name type="scientific">Tengunoibacter tsumagoiensis</name>
    <dbReference type="NCBI Taxonomy" id="2014871"/>
    <lineage>
        <taxon>Bacteria</taxon>
        <taxon>Bacillati</taxon>
        <taxon>Chloroflexota</taxon>
        <taxon>Ktedonobacteria</taxon>
        <taxon>Ktedonobacterales</taxon>
        <taxon>Dictyobacteraceae</taxon>
        <taxon>Tengunoibacter</taxon>
    </lineage>
</organism>
<accession>A0A402AA05</accession>
<gene>
    <name evidence="2" type="ORF">KTT_57870</name>
</gene>
<evidence type="ECO:0000313" key="3">
    <source>
        <dbReference type="Proteomes" id="UP000287352"/>
    </source>
</evidence>
<comment type="caution">
    <text evidence="2">The sequence shown here is derived from an EMBL/GenBank/DDBJ whole genome shotgun (WGS) entry which is preliminary data.</text>
</comment>
<dbReference type="Pfam" id="PF07045">
    <property type="entry name" value="DUF1330"/>
    <property type="match status" value="1"/>
</dbReference>
<sequence length="95" mass="11097">MSAYFLVEVDVTNPQLYEEYRKLVGPTLEKYHGKFLVRGGASKVIEGEWPELRRVIIEFATTEQFYTWYNSPEYTEARAIRFRTSNGRAILLDGI</sequence>
<dbReference type="AlphaFoldDB" id="A0A402AA05"/>
<reference evidence="3" key="1">
    <citation type="submission" date="2018-12" db="EMBL/GenBank/DDBJ databases">
        <title>Tengunoibacter tsumagoiensis gen. nov., sp. nov., Dictyobacter kobayashii sp. nov., D. alpinus sp. nov., and D. joshuensis sp. nov. and description of Dictyobacteraceae fam. nov. within the order Ktedonobacterales isolated from Tengu-no-mugimeshi.</title>
        <authorList>
            <person name="Wang C.M."/>
            <person name="Zheng Y."/>
            <person name="Sakai Y."/>
            <person name="Toyoda A."/>
            <person name="Minakuchi Y."/>
            <person name="Abe K."/>
            <person name="Yokota A."/>
            <person name="Yabe S."/>
        </authorList>
    </citation>
    <scope>NUCLEOTIDE SEQUENCE [LARGE SCALE GENOMIC DNA]</scope>
    <source>
        <strain evidence="3">Uno3</strain>
    </source>
</reference>
<keyword evidence="3" id="KW-1185">Reference proteome</keyword>
<feature type="domain" description="DUF1330" evidence="1">
    <location>
        <begin position="2"/>
        <end position="94"/>
    </location>
</feature>
<dbReference type="Proteomes" id="UP000287352">
    <property type="component" value="Unassembled WGS sequence"/>
</dbReference>
<dbReference type="RefSeq" id="WP_126583329.1">
    <property type="nucleotide sequence ID" value="NZ_BIFR01000002.1"/>
</dbReference>